<dbReference type="PROSITE" id="PS00075">
    <property type="entry name" value="DHFR_1"/>
    <property type="match status" value="1"/>
</dbReference>
<dbReference type="InterPro" id="IPR017925">
    <property type="entry name" value="DHFR_CS"/>
</dbReference>
<organism evidence="12">
    <name type="scientific">Phallusia mammillata</name>
    <dbReference type="NCBI Taxonomy" id="59560"/>
    <lineage>
        <taxon>Eukaryota</taxon>
        <taxon>Metazoa</taxon>
        <taxon>Chordata</taxon>
        <taxon>Tunicata</taxon>
        <taxon>Ascidiacea</taxon>
        <taxon>Phlebobranchia</taxon>
        <taxon>Ascidiidae</taxon>
        <taxon>Phallusia</taxon>
    </lineage>
</organism>
<dbReference type="FunFam" id="3.40.430.10:FF:000002">
    <property type="entry name" value="Dihydrofolate reductase"/>
    <property type="match status" value="1"/>
</dbReference>
<dbReference type="GO" id="GO:0050661">
    <property type="term" value="F:NADP binding"/>
    <property type="evidence" value="ECO:0007669"/>
    <property type="project" value="InterPro"/>
</dbReference>
<evidence type="ECO:0000256" key="1">
    <source>
        <dbReference type="ARBA" id="ARBA00004903"/>
    </source>
</evidence>
<evidence type="ECO:0000256" key="9">
    <source>
        <dbReference type="ARBA" id="ARBA00048873"/>
    </source>
</evidence>
<dbReference type="PRINTS" id="PR00070">
    <property type="entry name" value="DHFR"/>
</dbReference>
<evidence type="ECO:0000256" key="3">
    <source>
        <dbReference type="ARBA" id="ARBA00012856"/>
    </source>
</evidence>
<evidence type="ECO:0000256" key="4">
    <source>
        <dbReference type="ARBA" id="ARBA00018886"/>
    </source>
</evidence>
<accession>A0A6F9DNA0</accession>
<evidence type="ECO:0000259" key="11">
    <source>
        <dbReference type="PROSITE" id="PS51330"/>
    </source>
</evidence>
<name>A0A6F9DNA0_9ASCI</name>
<protein>
    <recommendedName>
        <fullName evidence="4">Dihydrofolate reductase</fullName>
        <ecNumber evidence="3">1.5.1.3</ecNumber>
    </recommendedName>
</protein>
<evidence type="ECO:0000256" key="5">
    <source>
        <dbReference type="ARBA" id="ARBA00022563"/>
    </source>
</evidence>
<keyword evidence="8" id="KW-0560">Oxidoreductase</keyword>
<dbReference type="PROSITE" id="PS51330">
    <property type="entry name" value="DHFR_2"/>
    <property type="match status" value="1"/>
</dbReference>
<dbReference type="AlphaFoldDB" id="A0A6F9DNA0"/>
<evidence type="ECO:0000313" key="12">
    <source>
        <dbReference type="EMBL" id="CAB3264453.1"/>
    </source>
</evidence>
<dbReference type="InterPro" id="IPR012259">
    <property type="entry name" value="DHFR"/>
</dbReference>
<sequence length="190" mass="21621">MKNIEIHSLAACCNNWGIGVNGSLPWRLRKEMAWFTKASIGSPPEGKKNAVVVGRKNWDSIPKSFKPMKNRYNIVMSRTLPLNTPGADAVVRSFEDLIQLLSCEQWQNKIHEVINIGGADIYKVVQESPYCGKVYLTRVMADFKCDTFFPKLDETFTLLPTDQFDNVPQGVHEENGIKWKVEVYQKNKPS</sequence>
<comment type="catalytic activity">
    <reaction evidence="9">
        <text>(6S)-5,6,7,8-tetrahydrofolate + NADP(+) = 7,8-dihydrofolate + NADPH + H(+)</text>
        <dbReference type="Rhea" id="RHEA:15009"/>
        <dbReference type="ChEBI" id="CHEBI:15378"/>
        <dbReference type="ChEBI" id="CHEBI:57451"/>
        <dbReference type="ChEBI" id="CHEBI:57453"/>
        <dbReference type="ChEBI" id="CHEBI:57783"/>
        <dbReference type="ChEBI" id="CHEBI:58349"/>
        <dbReference type="EC" id="1.5.1.3"/>
    </reaction>
</comment>
<dbReference type="SUPFAM" id="SSF53597">
    <property type="entry name" value="Dihydrofolate reductase-like"/>
    <property type="match status" value="1"/>
</dbReference>
<keyword evidence="6" id="KW-0487">Methotrexate resistance</keyword>
<keyword evidence="7" id="KW-0521">NADP</keyword>
<gene>
    <name evidence="12" type="primary">Nsun3-001</name>
</gene>
<dbReference type="GO" id="GO:0005739">
    <property type="term" value="C:mitochondrion"/>
    <property type="evidence" value="ECO:0007669"/>
    <property type="project" value="TreeGrafter"/>
</dbReference>
<dbReference type="InterPro" id="IPR001796">
    <property type="entry name" value="DHFR_dom"/>
</dbReference>
<proteinExistence type="evidence at transcript level"/>
<keyword evidence="5" id="KW-0554">One-carbon metabolism</keyword>
<dbReference type="PANTHER" id="PTHR48069">
    <property type="entry name" value="DIHYDROFOLATE REDUCTASE"/>
    <property type="match status" value="1"/>
</dbReference>
<evidence type="ECO:0000256" key="2">
    <source>
        <dbReference type="ARBA" id="ARBA00009539"/>
    </source>
</evidence>
<dbReference type="Pfam" id="PF00186">
    <property type="entry name" value="DHFR_1"/>
    <property type="match status" value="1"/>
</dbReference>
<dbReference type="UniPathway" id="UPA00077">
    <property type="reaction ID" value="UER00158"/>
</dbReference>
<dbReference type="GO" id="GO:0031427">
    <property type="term" value="P:response to methotrexate"/>
    <property type="evidence" value="ECO:0007669"/>
    <property type="project" value="UniProtKB-KW"/>
</dbReference>
<dbReference type="GO" id="GO:0006730">
    <property type="term" value="P:one-carbon metabolic process"/>
    <property type="evidence" value="ECO:0007669"/>
    <property type="project" value="UniProtKB-KW"/>
</dbReference>
<dbReference type="PANTHER" id="PTHR48069:SF3">
    <property type="entry name" value="DIHYDROFOLATE REDUCTASE"/>
    <property type="match status" value="1"/>
</dbReference>
<evidence type="ECO:0000256" key="6">
    <source>
        <dbReference type="ARBA" id="ARBA00022609"/>
    </source>
</evidence>
<dbReference type="Gene3D" id="3.40.430.10">
    <property type="entry name" value="Dihydrofolate Reductase, subunit A"/>
    <property type="match status" value="1"/>
</dbReference>
<feature type="domain" description="DHFR" evidence="11">
    <location>
        <begin position="5"/>
        <end position="186"/>
    </location>
</feature>
<reference evidence="12" key="1">
    <citation type="submission" date="2020-04" db="EMBL/GenBank/DDBJ databases">
        <authorList>
            <person name="Neveu A P."/>
        </authorList>
    </citation>
    <scope>NUCLEOTIDE SEQUENCE</scope>
    <source>
        <tissue evidence="12">Whole embryo</tissue>
    </source>
</reference>
<evidence type="ECO:0000256" key="7">
    <source>
        <dbReference type="ARBA" id="ARBA00022857"/>
    </source>
</evidence>
<dbReference type="GO" id="GO:0004146">
    <property type="term" value="F:dihydrofolate reductase activity"/>
    <property type="evidence" value="ECO:0007669"/>
    <property type="project" value="UniProtKB-EC"/>
</dbReference>
<comment type="similarity">
    <text evidence="2 10">Belongs to the dihydrofolate reductase family.</text>
</comment>
<evidence type="ECO:0000256" key="8">
    <source>
        <dbReference type="ARBA" id="ARBA00023002"/>
    </source>
</evidence>
<evidence type="ECO:0000256" key="10">
    <source>
        <dbReference type="RuleBase" id="RU004474"/>
    </source>
</evidence>
<dbReference type="GO" id="GO:0046655">
    <property type="term" value="P:folic acid metabolic process"/>
    <property type="evidence" value="ECO:0007669"/>
    <property type="project" value="TreeGrafter"/>
</dbReference>
<dbReference type="GO" id="GO:0046452">
    <property type="term" value="P:dihydrofolate metabolic process"/>
    <property type="evidence" value="ECO:0007669"/>
    <property type="project" value="TreeGrafter"/>
</dbReference>
<dbReference type="InterPro" id="IPR024072">
    <property type="entry name" value="DHFR-like_dom_sf"/>
</dbReference>
<dbReference type="GO" id="GO:0046654">
    <property type="term" value="P:tetrahydrofolate biosynthetic process"/>
    <property type="evidence" value="ECO:0007669"/>
    <property type="project" value="UniProtKB-UniPathway"/>
</dbReference>
<dbReference type="EMBL" id="LR788591">
    <property type="protein sequence ID" value="CAB3264453.1"/>
    <property type="molecule type" value="mRNA"/>
</dbReference>
<comment type="pathway">
    <text evidence="1">Cofactor biosynthesis; tetrahydrofolate biosynthesis; 5,6,7,8-tetrahydrofolate from 7,8-dihydrofolate: step 1/1.</text>
</comment>
<dbReference type="CDD" id="cd00209">
    <property type="entry name" value="DHFR"/>
    <property type="match status" value="1"/>
</dbReference>
<dbReference type="EC" id="1.5.1.3" evidence="3"/>